<dbReference type="EMBL" id="JARJCN010000030">
    <property type="protein sequence ID" value="KAJ7086911.1"/>
    <property type="molecule type" value="Genomic_DNA"/>
</dbReference>
<organism evidence="2 4">
    <name type="scientific">Mycena belliarum</name>
    <dbReference type="NCBI Taxonomy" id="1033014"/>
    <lineage>
        <taxon>Eukaryota</taxon>
        <taxon>Fungi</taxon>
        <taxon>Dikarya</taxon>
        <taxon>Basidiomycota</taxon>
        <taxon>Agaricomycotina</taxon>
        <taxon>Agaricomycetes</taxon>
        <taxon>Agaricomycetidae</taxon>
        <taxon>Agaricales</taxon>
        <taxon>Marasmiineae</taxon>
        <taxon>Mycenaceae</taxon>
        <taxon>Mycena</taxon>
    </lineage>
</organism>
<protein>
    <submittedName>
        <fullName evidence="2">Uncharacterized protein</fullName>
    </submittedName>
</protein>
<evidence type="ECO:0000256" key="1">
    <source>
        <dbReference type="SAM" id="MobiDB-lite"/>
    </source>
</evidence>
<name>A0AAD6TLI0_9AGAR</name>
<comment type="caution">
    <text evidence="2">The sequence shown here is derived from an EMBL/GenBank/DDBJ whole genome shotgun (WGS) entry which is preliminary data.</text>
</comment>
<evidence type="ECO:0000313" key="3">
    <source>
        <dbReference type="EMBL" id="KAJ7086911.1"/>
    </source>
</evidence>
<accession>A0AAD6TLI0</accession>
<dbReference type="EMBL" id="JARJCN010000185">
    <property type="protein sequence ID" value="KAJ7065087.1"/>
    <property type="molecule type" value="Genomic_DNA"/>
</dbReference>
<dbReference type="AlphaFoldDB" id="A0AAD6TLI0"/>
<proteinExistence type="predicted"/>
<sequence length="142" mass="16656">MTQVFADMTEEELRKYRKLSSSRIYNFKNAEARNEKTRARMAKRRAQEGLLSAEEQAALRERRREATQRYREKLVSNRPQLASAEKRRRRRYRKKPELQEKNLEKFRERKASAAAARQKAVLNAGLQAPALSPLVAYSSDED</sequence>
<keyword evidence="4" id="KW-1185">Reference proteome</keyword>
<reference evidence="2" key="1">
    <citation type="submission" date="2023-03" db="EMBL/GenBank/DDBJ databases">
        <title>Massive genome expansion in bonnet fungi (Mycena s.s.) driven by repeated elements and novel gene families across ecological guilds.</title>
        <authorList>
            <consortium name="Lawrence Berkeley National Laboratory"/>
            <person name="Harder C.B."/>
            <person name="Miyauchi S."/>
            <person name="Viragh M."/>
            <person name="Kuo A."/>
            <person name="Thoen E."/>
            <person name="Andreopoulos B."/>
            <person name="Lu D."/>
            <person name="Skrede I."/>
            <person name="Drula E."/>
            <person name="Henrissat B."/>
            <person name="Morin E."/>
            <person name="Kohler A."/>
            <person name="Barry K."/>
            <person name="LaButti K."/>
            <person name="Morin E."/>
            <person name="Salamov A."/>
            <person name="Lipzen A."/>
            <person name="Mereny Z."/>
            <person name="Hegedus B."/>
            <person name="Baldrian P."/>
            <person name="Stursova M."/>
            <person name="Weitz H."/>
            <person name="Taylor A."/>
            <person name="Grigoriev I.V."/>
            <person name="Nagy L.G."/>
            <person name="Martin F."/>
            <person name="Kauserud H."/>
        </authorList>
    </citation>
    <scope>NUCLEOTIDE SEQUENCE</scope>
    <source>
        <strain evidence="2">CBHHK173m</strain>
    </source>
</reference>
<dbReference type="Proteomes" id="UP001222325">
    <property type="component" value="Unassembled WGS sequence"/>
</dbReference>
<evidence type="ECO:0000313" key="2">
    <source>
        <dbReference type="EMBL" id="KAJ7065087.1"/>
    </source>
</evidence>
<feature type="region of interest" description="Disordered" evidence="1">
    <location>
        <begin position="33"/>
        <end position="101"/>
    </location>
</feature>
<gene>
    <name evidence="3" type="ORF">B0H15DRAFT_950422</name>
    <name evidence="2" type="ORF">B0H15DRAFT_958575</name>
</gene>
<feature type="compositionally biased region" description="Basic and acidic residues" evidence="1">
    <location>
        <begin position="57"/>
        <end position="75"/>
    </location>
</feature>
<evidence type="ECO:0000313" key="4">
    <source>
        <dbReference type="Proteomes" id="UP001222325"/>
    </source>
</evidence>